<evidence type="ECO:0000313" key="1">
    <source>
        <dbReference type="EMBL" id="GJS66375.1"/>
    </source>
</evidence>
<accession>A0ABQ4XM63</accession>
<evidence type="ECO:0000313" key="2">
    <source>
        <dbReference type="Proteomes" id="UP001151760"/>
    </source>
</evidence>
<dbReference type="EMBL" id="BQNB010009644">
    <property type="protein sequence ID" value="GJS66375.1"/>
    <property type="molecule type" value="Genomic_DNA"/>
</dbReference>
<name>A0ABQ4XM63_9ASTR</name>
<keyword evidence="2" id="KW-1185">Reference proteome</keyword>
<gene>
    <name evidence="1" type="ORF">Tco_0680939</name>
</gene>
<reference evidence="1" key="2">
    <citation type="submission" date="2022-01" db="EMBL/GenBank/DDBJ databases">
        <authorList>
            <person name="Yamashiro T."/>
            <person name="Shiraishi A."/>
            <person name="Satake H."/>
            <person name="Nakayama K."/>
        </authorList>
    </citation>
    <scope>NUCLEOTIDE SEQUENCE</scope>
</reference>
<protein>
    <submittedName>
        <fullName evidence="1">Uncharacterized protein</fullName>
    </submittedName>
</protein>
<proteinExistence type="predicted"/>
<comment type="caution">
    <text evidence="1">The sequence shown here is derived from an EMBL/GenBank/DDBJ whole genome shotgun (WGS) entry which is preliminary data.</text>
</comment>
<organism evidence="1 2">
    <name type="scientific">Tanacetum coccineum</name>
    <dbReference type="NCBI Taxonomy" id="301880"/>
    <lineage>
        <taxon>Eukaryota</taxon>
        <taxon>Viridiplantae</taxon>
        <taxon>Streptophyta</taxon>
        <taxon>Embryophyta</taxon>
        <taxon>Tracheophyta</taxon>
        <taxon>Spermatophyta</taxon>
        <taxon>Magnoliopsida</taxon>
        <taxon>eudicotyledons</taxon>
        <taxon>Gunneridae</taxon>
        <taxon>Pentapetalae</taxon>
        <taxon>asterids</taxon>
        <taxon>campanulids</taxon>
        <taxon>Asterales</taxon>
        <taxon>Asteraceae</taxon>
        <taxon>Asteroideae</taxon>
        <taxon>Anthemideae</taxon>
        <taxon>Anthemidinae</taxon>
        <taxon>Tanacetum</taxon>
    </lineage>
</organism>
<dbReference type="Proteomes" id="UP001151760">
    <property type="component" value="Unassembled WGS sequence"/>
</dbReference>
<reference evidence="1" key="1">
    <citation type="journal article" date="2022" name="Int. J. Mol. Sci.">
        <title>Draft Genome of Tanacetum Coccineum: Genomic Comparison of Closely Related Tanacetum-Family Plants.</title>
        <authorList>
            <person name="Yamashiro T."/>
            <person name="Shiraishi A."/>
            <person name="Nakayama K."/>
            <person name="Satake H."/>
        </authorList>
    </citation>
    <scope>NUCLEOTIDE SEQUENCE</scope>
</reference>
<sequence length="214" mass="23800">MGLEAGSTFTLVAQETSTGAKSVSALDPLSYARLPPHFEEEEIKKLDEKIKSLRTVETEVHGLHNRTQNLETLLKAELFQQCAEIDARLDALSIDFDKELYPHMLMAITVFADVVSAGIVKGSEGFEIPASRSAREDAPQWICELRPSSSQLKIIVYPKVHDPKDPWSIKEEILLEDVIATNISCPKEKKKCRVVCRTHSVGSVHHARSEGIPV</sequence>